<dbReference type="AlphaFoldDB" id="A0A9P6KQP8"/>
<gene>
    <name evidence="2" type="ORF">PMIN01_06745</name>
</gene>
<dbReference type="EMBL" id="WJXW01000006">
    <property type="protein sequence ID" value="KAF9735340.1"/>
    <property type="molecule type" value="Genomic_DNA"/>
</dbReference>
<evidence type="ECO:0000313" key="2">
    <source>
        <dbReference type="EMBL" id="KAF9735340.1"/>
    </source>
</evidence>
<name>A0A9P6KQP8_9PLEO</name>
<organism evidence="2 3">
    <name type="scientific">Paraphaeosphaeria minitans</name>
    <dbReference type="NCBI Taxonomy" id="565426"/>
    <lineage>
        <taxon>Eukaryota</taxon>
        <taxon>Fungi</taxon>
        <taxon>Dikarya</taxon>
        <taxon>Ascomycota</taxon>
        <taxon>Pezizomycotina</taxon>
        <taxon>Dothideomycetes</taxon>
        <taxon>Pleosporomycetidae</taxon>
        <taxon>Pleosporales</taxon>
        <taxon>Massarineae</taxon>
        <taxon>Didymosphaeriaceae</taxon>
        <taxon>Paraphaeosphaeria</taxon>
    </lineage>
</organism>
<protein>
    <submittedName>
        <fullName evidence="2">Uncharacterized protein</fullName>
    </submittedName>
</protein>
<sequence>MEALILTSSLMRRPGFHKKDGLARRLGELHLTTTTTTLGKTYSAQMGLARRLEETHLTTTTTTLGKTYSAQMGLARRLEETHLTTTTTTLGKTYSAQMGLARRLEETHLTTTTTTLGKTYSAQMGLARRLEETHLTTTTLRKTYSAQMGLARRLEEIHLTTTTLRRRPACACRRNQSLPISEDVAPKSRRQYKKPAADSRPFREHWKLTRAAFTDHLSSTPTWRHCLDARTRDLQSPLASRCVAEPLHERRRLDQPAPSPSP</sequence>
<evidence type="ECO:0000313" key="3">
    <source>
        <dbReference type="Proteomes" id="UP000756921"/>
    </source>
</evidence>
<proteinExistence type="predicted"/>
<keyword evidence="3" id="KW-1185">Reference proteome</keyword>
<dbReference type="Proteomes" id="UP000756921">
    <property type="component" value="Unassembled WGS sequence"/>
</dbReference>
<feature type="region of interest" description="Disordered" evidence="1">
    <location>
        <begin position="240"/>
        <end position="262"/>
    </location>
</feature>
<accession>A0A9P6KQP8</accession>
<evidence type="ECO:0000256" key="1">
    <source>
        <dbReference type="SAM" id="MobiDB-lite"/>
    </source>
</evidence>
<comment type="caution">
    <text evidence="2">The sequence shown here is derived from an EMBL/GenBank/DDBJ whole genome shotgun (WGS) entry which is preliminary data.</text>
</comment>
<reference evidence="2" key="1">
    <citation type="journal article" date="2020" name="Mol. Plant Microbe Interact.">
        <title>Genome Sequence of the Biocontrol Agent Coniothyrium minitans strain Conio (IMI 134523).</title>
        <authorList>
            <person name="Patel D."/>
            <person name="Shittu T.A."/>
            <person name="Baroncelli R."/>
            <person name="Muthumeenakshi S."/>
            <person name="Osborne T.H."/>
            <person name="Janganan T.K."/>
            <person name="Sreenivasaprasad S."/>
        </authorList>
    </citation>
    <scope>NUCLEOTIDE SEQUENCE</scope>
    <source>
        <strain evidence="2">Conio</strain>
    </source>
</reference>